<name>A0A4Y2SPS7_ARAVE</name>
<evidence type="ECO:0000313" key="2">
    <source>
        <dbReference type="Proteomes" id="UP000499080"/>
    </source>
</evidence>
<evidence type="ECO:0000313" key="1">
    <source>
        <dbReference type="EMBL" id="GBN89440.1"/>
    </source>
</evidence>
<proteinExistence type="predicted"/>
<sequence length="57" mass="6521">MDATVEKAQTIFKEDIVKTVLEEMLFSVSDEVQMYVDESDDCHIVLKAEVPRTSKQT</sequence>
<dbReference type="EMBL" id="BGPR01022782">
    <property type="protein sequence ID" value="GBN89440.1"/>
    <property type="molecule type" value="Genomic_DNA"/>
</dbReference>
<reference evidence="1 2" key="1">
    <citation type="journal article" date="2019" name="Sci. Rep.">
        <title>Orb-weaving spider Araneus ventricosus genome elucidates the spidroin gene catalogue.</title>
        <authorList>
            <person name="Kono N."/>
            <person name="Nakamura H."/>
            <person name="Ohtoshi R."/>
            <person name="Moran D.A.P."/>
            <person name="Shinohara A."/>
            <person name="Yoshida Y."/>
            <person name="Fujiwara M."/>
            <person name="Mori M."/>
            <person name="Tomita M."/>
            <person name="Arakawa K."/>
        </authorList>
    </citation>
    <scope>NUCLEOTIDE SEQUENCE [LARGE SCALE GENOMIC DNA]</scope>
</reference>
<keyword evidence="2" id="KW-1185">Reference proteome</keyword>
<dbReference type="AlphaFoldDB" id="A0A4Y2SPS7"/>
<accession>A0A4Y2SPS7</accession>
<organism evidence="1 2">
    <name type="scientific">Araneus ventricosus</name>
    <name type="common">Orbweaver spider</name>
    <name type="synonym">Epeira ventricosa</name>
    <dbReference type="NCBI Taxonomy" id="182803"/>
    <lineage>
        <taxon>Eukaryota</taxon>
        <taxon>Metazoa</taxon>
        <taxon>Ecdysozoa</taxon>
        <taxon>Arthropoda</taxon>
        <taxon>Chelicerata</taxon>
        <taxon>Arachnida</taxon>
        <taxon>Araneae</taxon>
        <taxon>Araneomorphae</taxon>
        <taxon>Entelegynae</taxon>
        <taxon>Araneoidea</taxon>
        <taxon>Araneidae</taxon>
        <taxon>Araneus</taxon>
    </lineage>
</organism>
<gene>
    <name evidence="1" type="ORF">AVEN_223696_1</name>
</gene>
<dbReference type="Proteomes" id="UP000499080">
    <property type="component" value="Unassembled WGS sequence"/>
</dbReference>
<feature type="non-terminal residue" evidence="1">
    <location>
        <position position="57"/>
    </location>
</feature>
<comment type="caution">
    <text evidence="1">The sequence shown here is derived from an EMBL/GenBank/DDBJ whole genome shotgun (WGS) entry which is preliminary data.</text>
</comment>
<protein>
    <submittedName>
        <fullName evidence="1">Uncharacterized protein</fullName>
    </submittedName>
</protein>